<proteinExistence type="predicted"/>
<name>A0A8J6BM95_ELECQ</name>
<sequence>MRTTPLSPPTGAPTWPLDTQRVFSSTFCAVLCFFSKVSQRLRSATQAPGGKPSPVDGAIIINDLPFAALYYGIAHIKERSLKLNIPCDELAFRSLTPYLF</sequence>
<dbReference type="Proteomes" id="UP000770717">
    <property type="component" value="Unassembled WGS sequence"/>
</dbReference>
<keyword evidence="2" id="KW-1185">Reference proteome</keyword>
<dbReference type="EMBL" id="WNTK01009209">
    <property type="protein sequence ID" value="KAG9462853.1"/>
    <property type="molecule type" value="Genomic_DNA"/>
</dbReference>
<evidence type="ECO:0000313" key="1">
    <source>
        <dbReference type="EMBL" id="KAG9462853.1"/>
    </source>
</evidence>
<comment type="caution">
    <text evidence="1">The sequence shown here is derived from an EMBL/GenBank/DDBJ whole genome shotgun (WGS) entry which is preliminary data.</text>
</comment>
<gene>
    <name evidence="1" type="ORF">GDO78_022985</name>
</gene>
<accession>A0A8J6BM95</accession>
<evidence type="ECO:0000313" key="2">
    <source>
        <dbReference type="Proteomes" id="UP000770717"/>
    </source>
</evidence>
<reference evidence="1" key="1">
    <citation type="thesis" date="2020" institute="ProQuest LLC" country="789 East Eisenhower Parkway, Ann Arbor, MI, USA">
        <title>Comparative Genomics and Chromosome Evolution.</title>
        <authorList>
            <person name="Mudd A.B."/>
        </authorList>
    </citation>
    <scope>NUCLEOTIDE SEQUENCE</scope>
    <source>
        <strain evidence="1">HN-11 Male</strain>
        <tissue evidence="1">Kidney and liver</tissue>
    </source>
</reference>
<organism evidence="1 2">
    <name type="scientific">Eleutherodactylus coqui</name>
    <name type="common">Puerto Rican coqui</name>
    <dbReference type="NCBI Taxonomy" id="57060"/>
    <lineage>
        <taxon>Eukaryota</taxon>
        <taxon>Metazoa</taxon>
        <taxon>Chordata</taxon>
        <taxon>Craniata</taxon>
        <taxon>Vertebrata</taxon>
        <taxon>Euteleostomi</taxon>
        <taxon>Amphibia</taxon>
        <taxon>Batrachia</taxon>
        <taxon>Anura</taxon>
        <taxon>Neobatrachia</taxon>
        <taxon>Hyloidea</taxon>
        <taxon>Eleutherodactylidae</taxon>
        <taxon>Eleutherodactylinae</taxon>
        <taxon>Eleutherodactylus</taxon>
        <taxon>Eleutherodactylus</taxon>
    </lineage>
</organism>
<protein>
    <submittedName>
        <fullName evidence="1">Uncharacterized protein</fullName>
    </submittedName>
</protein>
<dbReference type="AlphaFoldDB" id="A0A8J6BM95"/>